<protein>
    <submittedName>
        <fullName evidence="7">Uncharacterized protein</fullName>
    </submittedName>
</protein>
<dbReference type="EMBL" id="CACVBM020001276">
    <property type="protein sequence ID" value="CAA7043355.1"/>
    <property type="molecule type" value="Genomic_DNA"/>
</dbReference>
<dbReference type="AlphaFoldDB" id="A0A6D2K5J6"/>
<keyword evidence="4 6" id="KW-0472">Membrane</keyword>
<dbReference type="GO" id="GO:0022857">
    <property type="term" value="F:transmembrane transporter activity"/>
    <property type="evidence" value="ECO:0007669"/>
    <property type="project" value="InterPro"/>
</dbReference>
<dbReference type="Gene3D" id="1.20.1250.20">
    <property type="entry name" value="MFS general substrate transporter like domains"/>
    <property type="match status" value="1"/>
</dbReference>
<dbReference type="Proteomes" id="UP000467841">
    <property type="component" value="Unassembled WGS sequence"/>
</dbReference>
<dbReference type="Pfam" id="PF00854">
    <property type="entry name" value="PTR2"/>
    <property type="match status" value="1"/>
</dbReference>
<evidence type="ECO:0000256" key="1">
    <source>
        <dbReference type="ARBA" id="ARBA00004141"/>
    </source>
</evidence>
<name>A0A6D2K5J6_9BRAS</name>
<feature type="region of interest" description="Disordered" evidence="5">
    <location>
        <begin position="51"/>
        <end position="72"/>
    </location>
</feature>
<dbReference type="GO" id="GO:0016020">
    <property type="term" value="C:membrane"/>
    <property type="evidence" value="ECO:0007669"/>
    <property type="project" value="UniProtKB-SubCell"/>
</dbReference>
<accession>A0A6D2K5J6</accession>
<comment type="subcellular location">
    <subcellularLocation>
        <location evidence="1">Membrane</location>
        <topology evidence="1">Multi-pass membrane protein</topology>
    </subcellularLocation>
</comment>
<dbReference type="InterPro" id="IPR036259">
    <property type="entry name" value="MFS_trans_sf"/>
</dbReference>
<proteinExistence type="predicted"/>
<reference evidence="7" key="1">
    <citation type="submission" date="2020-01" db="EMBL/GenBank/DDBJ databases">
        <authorList>
            <person name="Mishra B."/>
        </authorList>
    </citation>
    <scope>NUCLEOTIDE SEQUENCE [LARGE SCALE GENOMIC DNA]</scope>
</reference>
<keyword evidence="2 6" id="KW-0812">Transmembrane</keyword>
<evidence type="ECO:0000256" key="3">
    <source>
        <dbReference type="ARBA" id="ARBA00022989"/>
    </source>
</evidence>
<sequence>MSAGICLALVVVVYIQESVSWALGFGIPCVFMLVSLACSIRFRKKELQPTRRGPQAGICGTSGGAVGGDGLDGTDRDYSVIADGGRRSPGDGGGRRWRWWGSFPRDTTYQVVPSKRLYCSLISSVQPVAASSAGAFTYSTRST</sequence>
<comment type="caution">
    <text evidence="7">The sequence shown here is derived from an EMBL/GenBank/DDBJ whole genome shotgun (WGS) entry which is preliminary data.</text>
</comment>
<evidence type="ECO:0000256" key="5">
    <source>
        <dbReference type="SAM" id="MobiDB-lite"/>
    </source>
</evidence>
<evidence type="ECO:0000313" key="7">
    <source>
        <dbReference type="EMBL" id="CAA7043355.1"/>
    </source>
</evidence>
<gene>
    <name evidence="7" type="ORF">MERR_LOCUS30590</name>
</gene>
<organism evidence="7 8">
    <name type="scientific">Microthlaspi erraticum</name>
    <dbReference type="NCBI Taxonomy" id="1685480"/>
    <lineage>
        <taxon>Eukaryota</taxon>
        <taxon>Viridiplantae</taxon>
        <taxon>Streptophyta</taxon>
        <taxon>Embryophyta</taxon>
        <taxon>Tracheophyta</taxon>
        <taxon>Spermatophyta</taxon>
        <taxon>Magnoliopsida</taxon>
        <taxon>eudicotyledons</taxon>
        <taxon>Gunneridae</taxon>
        <taxon>Pentapetalae</taxon>
        <taxon>rosids</taxon>
        <taxon>malvids</taxon>
        <taxon>Brassicales</taxon>
        <taxon>Brassicaceae</taxon>
        <taxon>Coluteocarpeae</taxon>
        <taxon>Microthlaspi</taxon>
    </lineage>
</organism>
<evidence type="ECO:0000256" key="2">
    <source>
        <dbReference type="ARBA" id="ARBA00022692"/>
    </source>
</evidence>
<evidence type="ECO:0000256" key="4">
    <source>
        <dbReference type="ARBA" id="ARBA00023136"/>
    </source>
</evidence>
<keyword evidence="3 6" id="KW-1133">Transmembrane helix</keyword>
<evidence type="ECO:0000313" key="8">
    <source>
        <dbReference type="Proteomes" id="UP000467841"/>
    </source>
</evidence>
<feature type="transmembrane region" description="Helical" evidence="6">
    <location>
        <begin position="25"/>
        <end position="42"/>
    </location>
</feature>
<dbReference type="OrthoDB" id="8904098at2759"/>
<evidence type="ECO:0000256" key="6">
    <source>
        <dbReference type="SAM" id="Phobius"/>
    </source>
</evidence>
<keyword evidence="8" id="KW-1185">Reference proteome</keyword>
<dbReference type="InterPro" id="IPR000109">
    <property type="entry name" value="POT_fam"/>
</dbReference>
<feature type="compositionally biased region" description="Gly residues" evidence="5">
    <location>
        <begin position="60"/>
        <end position="71"/>
    </location>
</feature>